<feature type="transmembrane region" description="Helical" evidence="1">
    <location>
        <begin position="165"/>
        <end position="187"/>
    </location>
</feature>
<feature type="transmembrane region" description="Helical" evidence="1">
    <location>
        <begin position="329"/>
        <end position="347"/>
    </location>
</feature>
<dbReference type="AlphaFoldDB" id="A0A7K1Y2Y2"/>
<dbReference type="Proteomes" id="UP000451233">
    <property type="component" value="Unassembled WGS sequence"/>
</dbReference>
<feature type="transmembrane region" description="Helical" evidence="1">
    <location>
        <begin position="207"/>
        <end position="227"/>
    </location>
</feature>
<dbReference type="InterPro" id="IPR049458">
    <property type="entry name" value="EpsG-like"/>
</dbReference>
<evidence type="ECO:0008006" key="4">
    <source>
        <dbReference type="Google" id="ProtNLM"/>
    </source>
</evidence>
<feature type="transmembrane region" description="Helical" evidence="1">
    <location>
        <begin position="248"/>
        <end position="265"/>
    </location>
</feature>
<keyword evidence="1" id="KW-1133">Transmembrane helix</keyword>
<feature type="transmembrane region" description="Helical" evidence="1">
    <location>
        <begin position="117"/>
        <end position="135"/>
    </location>
</feature>
<accession>A0A7K1Y2Y2</accession>
<feature type="transmembrane region" description="Helical" evidence="1">
    <location>
        <begin position="141"/>
        <end position="158"/>
    </location>
</feature>
<keyword evidence="1" id="KW-0472">Membrane</keyword>
<sequence>MLFYYLLFFLILTIFVITRAGDIRPVYSLLVIGVMLVLVAGFKKVGNDRDSINYLDYFLSVGSPGQYFTEYKVNYFYEPFYYLVPSVLAALGIQVWLTFLVVAVIGVGLKFLAIQRLTELVFLSVLVYIGHFFILHEMTQIRAGVMSGCVLLCIPEIYQRNHLRFALFILIGILFHYSILIFVPFYFLDGQSLHKRTYLLLLYVPYLLYFLNINPLTILQSMSLGLISEKIAVYNQMLQMGDGSAINVFNTIFLIQLALCTFLIIKSHVLAEHNKYAFLLIKIYSWSACFFVLFSAIPIAAFRLSEVLQIVQVIVVPFLVYLVRPKYVAMAAVIAFALAFFTFDLYYNEFLFPYFK</sequence>
<evidence type="ECO:0000256" key="1">
    <source>
        <dbReference type="SAM" id="Phobius"/>
    </source>
</evidence>
<reference evidence="2 3" key="1">
    <citation type="submission" date="2019-11" db="EMBL/GenBank/DDBJ databases">
        <title>Pedobacter sp. HMF7056 Genome sequencing and assembly.</title>
        <authorList>
            <person name="Kang H."/>
            <person name="Kim H."/>
            <person name="Joh K."/>
        </authorList>
    </citation>
    <scope>NUCLEOTIDE SEQUENCE [LARGE SCALE GENOMIC DNA]</scope>
    <source>
        <strain evidence="2 3">HMF7056</strain>
    </source>
</reference>
<feature type="transmembrane region" description="Helical" evidence="1">
    <location>
        <begin position="307"/>
        <end position="323"/>
    </location>
</feature>
<name>A0A7K1Y2Y2_9SPHI</name>
<evidence type="ECO:0000313" key="3">
    <source>
        <dbReference type="Proteomes" id="UP000451233"/>
    </source>
</evidence>
<feature type="transmembrane region" description="Helical" evidence="1">
    <location>
        <begin position="277"/>
        <end position="300"/>
    </location>
</feature>
<organism evidence="2 3">
    <name type="scientific">Hufsiella ginkgonis</name>
    <dbReference type="NCBI Taxonomy" id="2695274"/>
    <lineage>
        <taxon>Bacteria</taxon>
        <taxon>Pseudomonadati</taxon>
        <taxon>Bacteroidota</taxon>
        <taxon>Sphingobacteriia</taxon>
        <taxon>Sphingobacteriales</taxon>
        <taxon>Sphingobacteriaceae</taxon>
        <taxon>Hufsiella</taxon>
    </lineage>
</organism>
<feature type="transmembrane region" description="Helical" evidence="1">
    <location>
        <begin position="80"/>
        <end position="105"/>
    </location>
</feature>
<dbReference type="RefSeq" id="WP_160908390.1">
    <property type="nucleotide sequence ID" value="NZ_WVHS01000005.1"/>
</dbReference>
<keyword evidence="3" id="KW-1185">Reference proteome</keyword>
<evidence type="ECO:0000313" key="2">
    <source>
        <dbReference type="EMBL" id="MXV17379.1"/>
    </source>
</evidence>
<keyword evidence="1" id="KW-0812">Transmembrane</keyword>
<protein>
    <recommendedName>
        <fullName evidence="4">EpsG family protein</fullName>
    </recommendedName>
</protein>
<dbReference type="Pfam" id="PF14897">
    <property type="entry name" value="EpsG"/>
    <property type="match status" value="1"/>
</dbReference>
<comment type="caution">
    <text evidence="2">The sequence shown here is derived from an EMBL/GenBank/DDBJ whole genome shotgun (WGS) entry which is preliminary data.</text>
</comment>
<proteinExistence type="predicted"/>
<dbReference type="EMBL" id="WVHS01000005">
    <property type="protein sequence ID" value="MXV17379.1"/>
    <property type="molecule type" value="Genomic_DNA"/>
</dbReference>
<gene>
    <name evidence="2" type="ORF">GS398_18925</name>
</gene>